<protein>
    <submittedName>
        <fullName evidence="2">DUF47 family protein</fullName>
    </submittedName>
</protein>
<accession>A0A6N6NP56</accession>
<evidence type="ECO:0000256" key="1">
    <source>
        <dbReference type="ARBA" id="ARBA00008591"/>
    </source>
</evidence>
<organism evidence="2 3">
    <name type="scientific">Ellagibacter isourolithinifaciens</name>
    <dbReference type="NCBI Taxonomy" id="2137581"/>
    <lineage>
        <taxon>Bacteria</taxon>
        <taxon>Bacillati</taxon>
        <taxon>Actinomycetota</taxon>
        <taxon>Coriobacteriia</taxon>
        <taxon>Eggerthellales</taxon>
        <taxon>Eggerthellaceae</taxon>
        <taxon>Ellagibacter</taxon>
    </lineage>
</organism>
<keyword evidence="3" id="KW-1185">Reference proteome</keyword>
<sequence length="210" mass="24510">MGKRHHKYDYFSAFESLSELAVDEADLLIKAIEDFSTADALKETMEKAHAIEHKGDDINHDIFRNVATDFITPIDREDIIGLAQALDTIIDELEEVIQRFYMYDVHFMHKDALEFARLLKKECKALNKAMEDFRNFKKSKKFKSLIIEVNTYEEEADQLLMHVIRDLHTTDCENTMRVMVWSRIFEHMENCADATEHAADCMSTILLKNV</sequence>
<dbReference type="RefSeq" id="WP_158049322.1">
    <property type="nucleotide sequence ID" value="NZ_DAWAFB010000001.1"/>
</dbReference>
<dbReference type="PANTHER" id="PTHR37298">
    <property type="entry name" value="UPF0111 PROTEIN YKAA"/>
    <property type="match status" value="1"/>
</dbReference>
<dbReference type="PANTHER" id="PTHR37298:SF1">
    <property type="entry name" value="UPF0111 PROTEIN YKAA"/>
    <property type="match status" value="1"/>
</dbReference>
<dbReference type="AlphaFoldDB" id="A0A6N6NP56"/>
<evidence type="ECO:0000313" key="2">
    <source>
        <dbReference type="EMBL" id="KAB1640904.1"/>
    </source>
</evidence>
<comment type="caution">
    <text evidence="2">The sequence shown here is derived from an EMBL/GenBank/DDBJ whole genome shotgun (WGS) entry which is preliminary data.</text>
</comment>
<dbReference type="OrthoDB" id="9797568at2"/>
<proteinExistence type="inferred from homology"/>
<dbReference type="Proteomes" id="UP000468668">
    <property type="component" value="Unassembled WGS sequence"/>
</dbReference>
<comment type="similarity">
    <text evidence="1">Belongs to the UPF0111 family.</text>
</comment>
<evidence type="ECO:0000313" key="3">
    <source>
        <dbReference type="Proteomes" id="UP000468668"/>
    </source>
</evidence>
<reference evidence="2 3" key="1">
    <citation type="submission" date="2019-09" db="EMBL/GenBank/DDBJ databases">
        <title>Whole genome shotgun sequencing (WGS) of Ellagibacter isourolithinifaciens DSM 104140(T) and Adlercreutzia muris DSM 29508(T).</title>
        <authorList>
            <person name="Stoll D.A."/>
            <person name="Danylec N."/>
            <person name="Huch M."/>
        </authorList>
    </citation>
    <scope>NUCLEOTIDE SEQUENCE [LARGE SCALE GENOMIC DNA]</scope>
    <source>
        <strain evidence="2 3">DSM 104140</strain>
    </source>
</reference>
<dbReference type="EMBL" id="WAJR01000008">
    <property type="protein sequence ID" value="KAB1640904.1"/>
    <property type="molecule type" value="Genomic_DNA"/>
</dbReference>
<dbReference type="InterPro" id="IPR038078">
    <property type="entry name" value="PhoU-like_sf"/>
</dbReference>
<dbReference type="Pfam" id="PF01865">
    <property type="entry name" value="PhoU_div"/>
    <property type="match status" value="1"/>
</dbReference>
<gene>
    <name evidence="2" type="ORF">F8C90_04790</name>
</gene>
<dbReference type="Gene3D" id="1.20.58.220">
    <property type="entry name" value="Phosphate transport system protein phou homolog 2, domain 2"/>
    <property type="match status" value="1"/>
</dbReference>
<dbReference type="GeneID" id="98657721"/>
<dbReference type="InterPro" id="IPR052912">
    <property type="entry name" value="UPF0111_domain"/>
</dbReference>
<dbReference type="InterPro" id="IPR018445">
    <property type="entry name" value="Put_Phosphate_transp_reg"/>
</dbReference>
<dbReference type="SUPFAM" id="SSF109755">
    <property type="entry name" value="PhoU-like"/>
    <property type="match status" value="1"/>
</dbReference>
<name>A0A6N6NP56_9ACTN</name>